<keyword evidence="3 4" id="KW-0067">ATP-binding</keyword>
<keyword evidence="4 5" id="KW-0505">Motor protein</keyword>
<feature type="binding site" evidence="4">
    <location>
        <begin position="518"/>
        <end position="525"/>
    </location>
    <ligand>
        <name>ATP</name>
        <dbReference type="ChEBI" id="CHEBI:30616"/>
    </ligand>
</feature>
<dbReference type="InterPro" id="IPR027417">
    <property type="entry name" value="P-loop_NTPase"/>
</dbReference>
<sequence>MSKPLSRDEQMRESLGLGAEDGRLEEEEEDEAPAPPSRRPMNGNGEVSRIRELEAKNLELQNKIQQQEAKKDEQVETIKKLANSRMANIEKKFQEKLAAKERECEDLQASASHDMQEMVLLKGRISELEKQLTGLGVEPSKSVSVTSLPESRLVAEVEKLRAENSSLKSRQMNGANKSTESLEAENRELKQMVDNLTAANSKLISSTKEKISPMEKVLDNYKNATDQNTLNDGTSAMSEQVKKLQQIILDESNARKKAVEELEALRQKMSSKSDLSSKSLSDAQSNVKQLQLSVHEKEKEMAILKQNLKAQQDDFTIKEKDLQRQIKFLQEETERLNKEGSSKLQETRSRLRKGGRRVLSDIKNLRVAMDAAKQGTNTLKQELLPIMKSFYQPLKKAVQRIEKIESGWKDKYVAEAAERKRLHNLVLELKGNIRVFCRVRPKLQHEDSELAIFFPEDGRPDIPESNIAVFDETKGTEKVFEFDRTFGPNSSQEQVFEEVEALVTSVLDGYNVCIFAYGQTGSGKTFTMEGSPQEKGINPRTLARLFEMITDKSQDFSYRVEFSILEIYNEEIKDLLEPGGNKKLEVRQGPDGNYVQDLYLAQVSSYDEVIKLWSKARENRTTFSNNINEHSSRSHLVLSVYARGENRSTGVQSYGKLHLVDLAGSERLSRTNATGDRLKEAQNINKSLSALGDVIAAAAGKQGHIPYRNSKLTHVLQDSLGQDSKTLMIVQSSPLVRDVGESICSLQFATRARTVELGQAKKHTMPGRKK</sequence>
<evidence type="ECO:0000256" key="3">
    <source>
        <dbReference type="ARBA" id="ARBA00022840"/>
    </source>
</evidence>
<feature type="coiled-coil region" evidence="6">
    <location>
        <begin position="150"/>
        <end position="202"/>
    </location>
</feature>
<dbReference type="GO" id="GO:0009507">
    <property type="term" value="C:chloroplast"/>
    <property type="evidence" value="ECO:0007669"/>
    <property type="project" value="UniProtKB-SubCell"/>
</dbReference>
<dbReference type="GO" id="GO:0005874">
    <property type="term" value="C:microtubule"/>
    <property type="evidence" value="ECO:0007669"/>
    <property type="project" value="UniProtKB-KW"/>
</dbReference>
<dbReference type="PANTHER" id="PTHR47972">
    <property type="entry name" value="KINESIN-LIKE PROTEIN KLP-3"/>
    <property type="match status" value="1"/>
</dbReference>
<dbReference type="PROSITE" id="PS00411">
    <property type="entry name" value="KINESIN_MOTOR_1"/>
    <property type="match status" value="1"/>
</dbReference>
<protein>
    <recommendedName>
        <fullName evidence="5">Kinesin-like protein</fullName>
    </recommendedName>
</protein>
<dbReference type="InterPro" id="IPR036961">
    <property type="entry name" value="Kinesin_motor_dom_sf"/>
</dbReference>
<dbReference type="Pfam" id="PF00225">
    <property type="entry name" value="Kinesin"/>
    <property type="match status" value="1"/>
</dbReference>
<dbReference type="PROSITE" id="PS50067">
    <property type="entry name" value="KINESIN_MOTOR_2"/>
    <property type="match status" value="1"/>
</dbReference>
<keyword evidence="2 4" id="KW-0547">Nucleotide-binding</keyword>
<dbReference type="EMBL" id="HBEO01008563">
    <property type="protein sequence ID" value="CAD8475755.1"/>
    <property type="molecule type" value="Transcribed_RNA"/>
</dbReference>
<feature type="coiled-coil region" evidence="6">
    <location>
        <begin position="248"/>
        <end position="339"/>
    </location>
</feature>
<dbReference type="InterPro" id="IPR001752">
    <property type="entry name" value="Kinesin_motor_dom"/>
</dbReference>
<dbReference type="GO" id="GO:0008017">
    <property type="term" value="F:microtubule binding"/>
    <property type="evidence" value="ECO:0007669"/>
    <property type="project" value="InterPro"/>
</dbReference>
<evidence type="ECO:0000256" key="5">
    <source>
        <dbReference type="RuleBase" id="RU000394"/>
    </source>
</evidence>
<proteinExistence type="inferred from homology"/>
<evidence type="ECO:0000256" key="7">
    <source>
        <dbReference type="SAM" id="MobiDB-lite"/>
    </source>
</evidence>
<dbReference type="PANTHER" id="PTHR47972:SF28">
    <property type="entry name" value="KINESIN-LIKE PROTEIN KLP-3"/>
    <property type="match status" value="1"/>
</dbReference>
<reference evidence="9" key="1">
    <citation type="submission" date="2021-01" db="EMBL/GenBank/DDBJ databases">
        <authorList>
            <person name="Corre E."/>
            <person name="Pelletier E."/>
            <person name="Niang G."/>
            <person name="Scheremetjew M."/>
            <person name="Finn R."/>
            <person name="Kale V."/>
            <person name="Holt S."/>
            <person name="Cochrane G."/>
            <person name="Meng A."/>
            <person name="Brown T."/>
            <person name="Cohen L."/>
        </authorList>
    </citation>
    <scope>NUCLEOTIDE SEQUENCE</scope>
    <source>
        <strain evidence="9">CCMP325</strain>
    </source>
</reference>
<dbReference type="FunFam" id="3.40.850.10:FF:000113">
    <property type="entry name" value="Kinesin-like protein"/>
    <property type="match status" value="1"/>
</dbReference>
<evidence type="ECO:0000256" key="1">
    <source>
        <dbReference type="ARBA" id="ARBA00004229"/>
    </source>
</evidence>
<evidence type="ECO:0000256" key="2">
    <source>
        <dbReference type="ARBA" id="ARBA00022741"/>
    </source>
</evidence>
<evidence type="ECO:0000256" key="4">
    <source>
        <dbReference type="PROSITE-ProRule" id="PRU00283"/>
    </source>
</evidence>
<gene>
    <name evidence="9" type="ORF">HPHI1048_LOCUS5964</name>
</gene>
<dbReference type="AlphaFoldDB" id="A0A7S0E6B1"/>
<evidence type="ECO:0000259" key="8">
    <source>
        <dbReference type="PROSITE" id="PS50067"/>
    </source>
</evidence>
<accession>A0A7S0E6B1</accession>
<name>A0A7S0E6B1_9CRYP</name>
<keyword evidence="5" id="KW-0493">Microtubule</keyword>
<feature type="compositionally biased region" description="Acidic residues" evidence="7">
    <location>
        <begin position="23"/>
        <end position="32"/>
    </location>
</feature>
<dbReference type="InterPro" id="IPR019821">
    <property type="entry name" value="Kinesin_motor_CS"/>
</dbReference>
<feature type="compositionally biased region" description="Basic and acidic residues" evidence="7">
    <location>
        <begin position="1"/>
        <end position="12"/>
    </location>
</feature>
<feature type="domain" description="Kinesin motor" evidence="8">
    <location>
        <begin position="432"/>
        <end position="755"/>
    </location>
</feature>
<dbReference type="Gene3D" id="3.40.850.10">
    <property type="entry name" value="Kinesin motor domain"/>
    <property type="match status" value="1"/>
</dbReference>
<dbReference type="GO" id="GO:0005524">
    <property type="term" value="F:ATP binding"/>
    <property type="evidence" value="ECO:0007669"/>
    <property type="project" value="UniProtKB-UniRule"/>
</dbReference>
<keyword evidence="6" id="KW-0175">Coiled coil</keyword>
<comment type="similarity">
    <text evidence="4 5">Belongs to the TRAFAC class myosin-kinesin ATPase superfamily. Kinesin family.</text>
</comment>
<comment type="subcellular location">
    <subcellularLocation>
        <location evidence="1">Plastid</location>
        <location evidence="1">Chloroplast</location>
    </subcellularLocation>
</comment>
<dbReference type="SMART" id="SM00129">
    <property type="entry name" value="KISc"/>
    <property type="match status" value="1"/>
</dbReference>
<organism evidence="9">
    <name type="scientific">Hanusia phi</name>
    <dbReference type="NCBI Taxonomy" id="3032"/>
    <lineage>
        <taxon>Eukaryota</taxon>
        <taxon>Cryptophyceae</taxon>
        <taxon>Pyrenomonadales</taxon>
        <taxon>Geminigeraceae</taxon>
        <taxon>Hanusia</taxon>
    </lineage>
</organism>
<dbReference type="GO" id="GO:0003777">
    <property type="term" value="F:microtubule motor activity"/>
    <property type="evidence" value="ECO:0007669"/>
    <property type="project" value="InterPro"/>
</dbReference>
<evidence type="ECO:0000313" key="9">
    <source>
        <dbReference type="EMBL" id="CAD8475755.1"/>
    </source>
</evidence>
<dbReference type="GO" id="GO:0007018">
    <property type="term" value="P:microtubule-based movement"/>
    <property type="evidence" value="ECO:0007669"/>
    <property type="project" value="InterPro"/>
</dbReference>
<dbReference type="InterPro" id="IPR027640">
    <property type="entry name" value="Kinesin-like_fam"/>
</dbReference>
<feature type="region of interest" description="Disordered" evidence="7">
    <location>
        <begin position="1"/>
        <end position="53"/>
    </location>
</feature>
<dbReference type="PRINTS" id="PR00380">
    <property type="entry name" value="KINESINHEAVY"/>
</dbReference>
<evidence type="ECO:0000256" key="6">
    <source>
        <dbReference type="SAM" id="Coils"/>
    </source>
</evidence>
<dbReference type="SUPFAM" id="SSF52540">
    <property type="entry name" value="P-loop containing nucleoside triphosphate hydrolases"/>
    <property type="match status" value="1"/>
</dbReference>